<organism evidence="1 2">
    <name type="scientific">Cinchona calisaya</name>
    <dbReference type="NCBI Taxonomy" id="153742"/>
    <lineage>
        <taxon>Eukaryota</taxon>
        <taxon>Viridiplantae</taxon>
        <taxon>Streptophyta</taxon>
        <taxon>Embryophyta</taxon>
        <taxon>Tracheophyta</taxon>
        <taxon>Spermatophyta</taxon>
        <taxon>Magnoliopsida</taxon>
        <taxon>eudicotyledons</taxon>
        <taxon>Gunneridae</taxon>
        <taxon>Pentapetalae</taxon>
        <taxon>asterids</taxon>
        <taxon>lamiids</taxon>
        <taxon>Gentianales</taxon>
        <taxon>Rubiaceae</taxon>
        <taxon>Cinchonoideae</taxon>
        <taxon>Cinchoneae</taxon>
        <taxon>Cinchona</taxon>
    </lineage>
</organism>
<dbReference type="Proteomes" id="UP001630127">
    <property type="component" value="Unassembled WGS sequence"/>
</dbReference>
<evidence type="ECO:0000313" key="1">
    <source>
        <dbReference type="EMBL" id="KAL3529854.1"/>
    </source>
</evidence>
<keyword evidence="2" id="KW-1185">Reference proteome</keyword>
<gene>
    <name evidence="1" type="ORF">ACH5RR_009176</name>
</gene>
<comment type="caution">
    <text evidence="1">The sequence shown here is derived from an EMBL/GenBank/DDBJ whole genome shotgun (WGS) entry which is preliminary data.</text>
</comment>
<name>A0ABD3ADV2_9GENT</name>
<dbReference type="AlphaFoldDB" id="A0ABD3ADV2"/>
<reference evidence="1 2" key="1">
    <citation type="submission" date="2024-11" db="EMBL/GenBank/DDBJ databases">
        <title>A near-complete genome assembly of Cinchona calisaya.</title>
        <authorList>
            <person name="Lian D.C."/>
            <person name="Zhao X.W."/>
            <person name="Wei L."/>
        </authorList>
    </citation>
    <scope>NUCLEOTIDE SEQUENCE [LARGE SCALE GENOMIC DNA]</scope>
    <source>
        <tissue evidence="1">Nenye</tissue>
    </source>
</reference>
<accession>A0ABD3ADV2</accession>
<evidence type="ECO:0000313" key="2">
    <source>
        <dbReference type="Proteomes" id="UP001630127"/>
    </source>
</evidence>
<dbReference type="EMBL" id="JBJUIK010000004">
    <property type="protein sequence ID" value="KAL3529854.1"/>
    <property type="molecule type" value="Genomic_DNA"/>
</dbReference>
<sequence>MGERNEEYLQSIKKDFASKYIKSVGVSWVSIQGDVSLESNGSIRVEVASTVRELQVKWPHSSRGRFNCGTSIQVKWLHPSRGRFNCKASTQDDVSLESCKSSGSIRVDVPSTARRAFKVMSFVEKLKVK</sequence>
<proteinExistence type="predicted"/>
<protein>
    <submittedName>
        <fullName evidence="1">Uncharacterized protein</fullName>
    </submittedName>
</protein>